<dbReference type="EMBL" id="CAJVPZ010002427">
    <property type="protein sequence ID" value="CAG8512551.1"/>
    <property type="molecule type" value="Genomic_DNA"/>
</dbReference>
<protein>
    <submittedName>
        <fullName evidence="4">18896_t:CDS:1</fullName>
    </submittedName>
</protein>
<dbReference type="InterPro" id="IPR000719">
    <property type="entry name" value="Prot_kinase_dom"/>
</dbReference>
<keyword evidence="1" id="KW-0547">Nucleotide-binding</keyword>
<name>A0A9N8ZZG8_9GLOM</name>
<dbReference type="SUPFAM" id="SSF56112">
    <property type="entry name" value="Protein kinase-like (PK-like)"/>
    <property type="match status" value="1"/>
</dbReference>
<accession>A0A9N8ZZG8</accession>
<keyword evidence="5" id="KW-1185">Reference proteome</keyword>
<reference evidence="4" key="1">
    <citation type="submission" date="2021-06" db="EMBL/GenBank/DDBJ databases">
        <authorList>
            <person name="Kallberg Y."/>
            <person name="Tangrot J."/>
            <person name="Rosling A."/>
        </authorList>
    </citation>
    <scope>NUCLEOTIDE SEQUENCE</scope>
    <source>
        <strain evidence="4">IN212</strain>
    </source>
</reference>
<dbReference type="Pfam" id="PF07714">
    <property type="entry name" value="PK_Tyr_Ser-Thr"/>
    <property type="match status" value="1"/>
</dbReference>
<dbReference type="GO" id="GO:0005524">
    <property type="term" value="F:ATP binding"/>
    <property type="evidence" value="ECO:0007669"/>
    <property type="project" value="UniProtKB-KW"/>
</dbReference>
<comment type="caution">
    <text evidence="4">The sequence shown here is derived from an EMBL/GenBank/DDBJ whole genome shotgun (WGS) entry which is preliminary data.</text>
</comment>
<organism evidence="4 5">
    <name type="scientific">Racocetra fulgida</name>
    <dbReference type="NCBI Taxonomy" id="60492"/>
    <lineage>
        <taxon>Eukaryota</taxon>
        <taxon>Fungi</taxon>
        <taxon>Fungi incertae sedis</taxon>
        <taxon>Mucoromycota</taxon>
        <taxon>Glomeromycotina</taxon>
        <taxon>Glomeromycetes</taxon>
        <taxon>Diversisporales</taxon>
        <taxon>Gigasporaceae</taxon>
        <taxon>Racocetra</taxon>
    </lineage>
</organism>
<dbReference type="PRINTS" id="PR00109">
    <property type="entry name" value="TYRKINASE"/>
</dbReference>
<dbReference type="PROSITE" id="PS50011">
    <property type="entry name" value="PROTEIN_KINASE_DOM"/>
    <property type="match status" value="1"/>
</dbReference>
<dbReference type="Proteomes" id="UP000789396">
    <property type="component" value="Unassembled WGS sequence"/>
</dbReference>
<evidence type="ECO:0000313" key="5">
    <source>
        <dbReference type="Proteomes" id="UP000789396"/>
    </source>
</evidence>
<dbReference type="InterPro" id="IPR050198">
    <property type="entry name" value="Non-receptor_tyrosine_kinases"/>
</dbReference>
<dbReference type="PANTHER" id="PTHR24418">
    <property type="entry name" value="TYROSINE-PROTEIN KINASE"/>
    <property type="match status" value="1"/>
</dbReference>
<evidence type="ECO:0000259" key="3">
    <source>
        <dbReference type="PROSITE" id="PS50011"/>
    </source>
</evidence>
<keyword evidence="2" id="KW-0067">ATP-binding</keyword>
<dbReference type="AlphaFoldDB" id="A0A9N8ZZG8"/>
<gene>
    <name evidence="4" type="ORF">RFULGI_LOCUS2966</name>
</gene>
<dbReference type="InterPro" id="IPR001245">
    <property type="entry name" value="Ser-Thr/Tyr_kinase_cat_dom"/>
</dbReference>
<evidence type="ECO:0000256" key="1">
    <source>
        <dbReference type="ARBA" id="ARBA00022741"/>
    </source>
</evidence>
<feature type="domain" description="Protein kinase" evidence="3">
    <location>
        <begin position="213"/>
        <end position="473"/>
    </location>
</feature>
<evidence type="ECO:0000256" key="2">
    <source>
        <dbReference type="ARBA" id="ARBA00022840"/>
    </source>
</evidence>
<proteinExistence type="predicted"/>
<feature type="non-terminal residue" evidence="4">
    <location>
        <position position="1"/>
    </location>
</feature>
<evidence type="ECO:0000313" key="4">
    <source>
        <dbReference type="EMBL" id="CAG8512551.1"/>
    </source>
</evidence>
<dbReference type="OrthoDB" id="2791079at2759"/>
<dbReference type="Gene3D" id="1.10.510.10">
    <property type="entry name" value="Transferase(Phosphotransferase) domain 1"/>
    <property type="match status" value="1"/>
</dbReference>
<dbReference type="GO" id="GO:0004672">
    <property type="term" value="F:protein kinase activity"/>
    <property type="evidence" value="ECO:0007669"/>
    <property type="project" value="InterPro"/>
</dbReference>
<sequence>MATNKWKYVFKIFDETISYAASQKAQYSPYSLDEYLKGVQCFIGCFMLEIVGNKELTEYEKKCCLAIFEVLEKERTESGHISIFDSYELTKDEKVMCQQLFVKFLRPPLNTHQIFSEIRTSSIVTASKSIPEDVVNKYLSLLSEHDELTENEKQKLYFAFLSGHELDKEEKNLKKLFGSWSSGNNDIDNFIQECQLSCATSERVVEWIPHSELVNIKYICNGSFGEVYKATWNNGTIRNWNSNKGEFIRHEKQDVALKILVKRDKGFFSAFFKEVKNYAKIQSDNIVPLYGVTQFPDTGYYAMVLGYCEGGNLQDYLKVNHSSDTLKDKLRQIRSLCISLQHIHKKNLVHKDLHDHNVLVENEKHFFRITDLGLSGSISDQEQGVYGIWQFIAPEVYYHKEYSMKSDIYSLGMLLWEIFAGCRPFSNVSCDEISSILISNDRPKMPSGLPKTIQEMIQRCWDHEASKRPSIDE</sequence>
<dbReference type="InterPro" id="IPR011009">
    <property type="entry name" value="Kinase-like_dom_sf"/>
</dbReference>